<protein>
    <submittedName>
        <fullName evidence="1">Uncharacterized protein</fullName>
    </submittedName>
</protein>
<dbReference type="AlphaFoldDB" id="A0A2G5THM4"/>
<name>A0A2G5THM4_9PELO</name>
<accession>A0A2G5THM4</accession>
<proteinExistence type="predicted"/>
<dbReference type="EMBL" id="PDUG01000005">
    <property type="protein sequence ID" value="PIC26770.1"/>
    <property type="molecule type" value="Genomic_DNA"/>
</dbReference>
<evidence type="ECO:0000313" key="2">
    <source>
        <dbReference type="Proteomes" id="UP000230233"/>
    </source>
</evidence>
<evidence type="ECO:0000313" key="1">
    <source>
        <dbReference type="EMBL" id="PIC26770.1"/>
    </source>
</evidence>
<comment type="caution">
    <text evidence="1">The sequence shown here is derived from an EMBL/GenBank/DDBJ whole genome shotgun (WGS) entry which is preliminary data.</text>
</comment>
<gene>
    <name evidence="1" type="primary">Cnig_chr_V.g19245</name>
    <name evidence="1" type="ORF">B9Z55_019245</name>
</gene>
<sequence>MLFNYPPHRLYLNSSHLLSFKVSQERFDTDFAQKRHATRRIICEKRGKAIAGAFLVHRKKSKIQKVQKKLICS</sequence>
<organism evidence="1 2">
    <name type="scientific">Caenorhabditis nigoni</name>
    <dbReference type="NCBI Taxonomy" id="1611254"/>
    <lineage>
        <taxon>Eukaryota</taxon>
        <taxon>Metazoa</taxon>
        <taxon>Ecdysozoa</taxon>
        <taxon>Nematoda</taxon>
        <taxon>Chromadorea</taxon>
        <taxon>Rhabditida</taxon>
        <taxon>Rhabditina</taxon>
        <taxon>Rhabditomorpha</taxon>
        <taxon>Rhabditoidea</taxon>
        <taxon>Rhabditidae</taxon>
        <taxon>Peloderinae</taxon>
        <taxon>Caenorhabditis</taxon>
    </lineage>
</organism>
<reference evidence="2" key="1">
    <citation type="submission" date="2017-10" db="EMBL/GenBank/DDBJ databases">
        <title>Rapid genome shrinkage in a self-fertile nematode reveals novel sperm competition proteins.</title>
        <authorList>
            <person name="Yin D."/>
            <person name="Schwarz E.M."/>
            <person name="Thomas C.G."/>
            <person name="Felde R.L."/>
            <person name="Korf I.F."/>
            <person name="Cutter A.D."/>
            <person name="Schartner C.M."/>
            <person name="Ralston E.J."/>
            <person name="Meyer B.J."/>
            <person name="Haag E.S."/>
        </authorList>
    </citation>
    <scope>NUCLEOTIDE SEQUENCE [LARGE SCALE GENOMIC DNA]</scope>
    <source>
        <strain evidence="2">JU1422</strain>
    </source>
</reference>
<dbReference type="Proteomes" id="UP000230233">
    <property type="component" value="Chromosome V"/>
</dbReference>
<keyword evidence="2" id="KW-1185">Reference proteome</keyword>